<dbReference type="AlphaFoldDB" id="A0A0F9QPE8"/>
<protein>
    <submittedName>
        <fullName evidence="1">Uncharacterized protein</fullName>
    </submittedName>
</protein>
<name>A0A0F9QPE8_9ZZZZ</name>
<evidence type="ECO:0000313" key="1">
    <source>
        <dbReference type="EMBL" id="KKN15026.1"/>
    </source>
</evidence>
<reference evidence="1" key="1">
    <citation type="journal article" date="2015" name="Nature">
        <title>Complex archaea that bridge the gap between prokaryotes and eukaryotes.</title>
        <authorList>
            <person name="Spang A."/>
            <person name="Saw J.H."/>
            <person name="Jorgensen S.L."/>
            <person name="Zaremba-Niedzwiedzka K."/>
            <person name="Martijn J."/>
            <person name="Lind A.E."/>
            <person name="van Eijk R."/>
            <person name="Schleper C."/>
            <person name="Guy L."/>
            <person name="Ettema T.J."/>
        </authorList>
    </citation>
    <scope>NUCLEOTIDE SEQUENCE</scope>
</reference>
<accession>A0A0F9QPE8</accession>
<sequence>MADRQAARQKLFLGNDRLKQVNVTDGLQNLLDMWWSQRGNAQEKPILTSATIHYRVVSNRRKRRKR</sequence>
<gene>
    <name evidence="1" type="ORF">LCGC14_0990280</name>
</gene>
<dbReference type="EMBL" id="LAZR01003755">
    <property type="protein sequence ID" value="KKN15026.1"/>
    <property type="molecule type" value="Genomic_DNA"/>
</dbReference>
<comment type="caution">
    <text evidence="1">The sequence shown here is derived from an EMBL/GenBank/DDBJ whole genome shotgun (WGS) entry which is preliminary data.</text>
</comment>
<proteinExistence type="predicted"/>
<organism evidence="1">
    <name type="scientific">marine sediment metagenome</name>
    <dbReference type="NCBI Taxonomy" id="412755"/>
    <lineage>
        <taxon>unclassified sequences</taxon>
        <taxon>metagenomes</taxon>
        <taxon>ecological metagenomes</taxon>
    </lineage>
</organism>